<dbReference type="Proteomes" id="UP000887575">
    <property type="component" value="Unassembled WGS sequence"/>
</dbReference>
<evidence type="ECO:0000313" key="8">
    <source>
        <dbReference type="WBParaSite" id="MBELARI_LOCUS349"/>
    </source>
</evidence>
<dbReference type="SMART" id="SM00645">
    <property type="entry name" value="Pept_C1"/>
    <property type="match status" value="1"/>
</dbReference>
<dbReference type="InterPro" id="IPR000169">
    <property type="entry name" value="Pept_cys_AS"/>
</dbReference>
<proteinExistence type="inferred from homology"/>
<sequence length="415" mass="47592">MPKDDVEESLVEQKHHKIIVKSPGRRKLKCYNDGLIISICIFLLLVGLAISLLVYVKSHPGWVDGLISHSYDDRKHHQDMVDRINAEQNLWRAKYNPSAARLKDVQPYEIDDEKMLERHRNETSEEALQDTKTHLIQLLGLRDHLPKTFDARRRWPDCQSMRQILDQAGCGSCWAASAASVMSDRICIASNGKRQIQISVEDLLACCPHCGGCLGSLHSISPFIHFKEHGIVTGGEFNSNVGCKPYSFPPNCGSPCSPSNFDLSRTPKCSKQCRPDYEKTYEEDLIRASQAYWVWADRSLFDVATTEKMWPWQLKLHLQDKYSEELIKREIYHFGPIQACMTIHEQFQHYEYGIYSSETFSNVIYGHCMKLLGWGEQDGKEYWLYANSWGKSWGENGFIRINMKDAILHASAGLL</sequence>
<organism evidence="7 8">
    <name type="scientific">Mesorhabditis belari</name>
    <dbReference type="NCBI Taxonomy" id="2138241"/>
    <lineage>
        <taxon>Eukaryota</taxon>
        <taxon>Metazoa</taxon>
        <taxon>Ecdysozoa</taxon>
        <taxon>Nematoda</taxon>
        <taxon>Chromadorea</taxon>
        <taxon>Rhabditida</taxon>
        <taxon>Rhabditina</taxon>
        <taxon>Rhabditomorpha</taxon>
        <taxon>Rhabditoidea</taxon>
        <taxon>Rhabditidae</taxon>
        <taxon>Mesorhabditinae</taxon>
        <taxon>Mesorhabditis</taxon>
    </lineage>
</organism>
<accession>A0AAF3FC55</accession>
<evidence type="ECO:0000256" key="2">
    <source>
        <dbReference type="ARBA" id="ARBA00022670"/>
    </source>
</evidence>
<feature type="domain" description="Peptidase C1A papain C-terminal" evidence="6">
    <location>
        <begin position="145"/>
        <end position="414"/>
    </location>
</feature>
<dbReference type="InterPro" id="IPR000668">
    <property type="entry name" value="Peptidase_C1A_C"/>
</dbReference>
<dbReference type="GO" id="GO:0006508">
    <property type="term" value="P:proteolysis"/>
    <property type="evidence" value="ECO:0007669"/>
    <property type="project" value="UniProtKB-KW"/>
</dbReference>
<reference evidence="8" key="1">
    <citation type="submission" date="2024-02" db="UniProtKB">
        <authorList>
            <consortium name="WormBaseParasite"/>
        </authorList>
    </citation>
    <scope>IDENTIFICATION</scope>
</reference>
<dbReference type="InterPro" id="IPR013128">
    <property type="entry name" value="Peptidase_C1A"/>
</dbReference>
<keyword evidence="5" id="KW-0812">Transmembrane</keyword>
<evidence type="ECO:0000256" key="1">
    <source>
        <dbReference type="ARBA" id="ARBA00008455"/>
    </source>
</evidence>
<dbReference type="GO" id="GO:0008234">
    <property type="term" value="F:cysteine-type peptidase activity"/>
    <property type="evidence" value="ECO:0007669"/>
    <property type="project" value="UniProtKB-KW"/>
</dbReference>
<keyword evidence="5" id="KW-1133">Transmembrane helix</keyword>
<dbReference type="PROSITE" id="PS00640">
    <property type="entry name" value="THIOL_PROTEASE_ASN"/>
    <property type="match status" value="1"/>
</dbReference>
<protein>
    <recommendedName>
        <fullName evidence="6">Peptidase C1A papain C-terminal domain-containing protein</fullName>
    </recommendedName>
</protein>
<feature type="transmembrane region" description="Helical" evidence="5">
    <location>
        <begin position="35"/>
        <end position="56"/>
    </location>
</feature>
<keyword evidence="3" id="KW-0378">Hydrolase</keyword>
<comment type="similarity">
    <text evidence="1">Belongs to the peptidase C1 family.</text>
</comment>
<dbReference type="InterPro" id="IPR038765">
    <property type="entry name" value="Papain-like_cys_pep_sf"/>
</dbReference>
<dbReference type="PANTHER" id="PTHR12411">
    <property type="entry name" value="CYSTEINE PROTEASE FAMILY C1-RELATED"/>
    <property type="match status" value="1"/>
</dbReference>
<dbReference type="CDD" id="cd02620">
    <property type="entry name" value="Peptidase_C1A_CathepsinB"/>
    <property type="match status" value="1"/>
</dbReference>
<dbReference type="WBParaSite" id="MBELARI_LOCUS349">
    <property type="protein sequence ID" value="MBELARI_LOCUS349"/>
    <property type="gene ID" value="MBELARI_LOCUS349"/>
</dbReference>
<evidence type="ECO:0000256" key="4">
    <source>
        <dbReference type="ARBA" id="ARBA00022807"/>
    </source>
</evidence>
<dbReference type="Pfam" id="PF00112">
    <property type="entry name" value="Peptidase_C1"/>
    <property type="match status" value="1"/>
</dbReference>
<dbReference type="InterPro" id="IPR025661">
    <property type="entry name" value="Pept_asp_AS"/>
</dbReference>
<dbReference type="Gene3D" id="3.90.70.10">
    <property type="entry name" value="Cysteine proteinases"/>
    <property type="match status" value="1"/>
</dbReference>
<keyword evidence="2" id="KW-0645">Protease</keyword>
<dbReference type="PROSITE" id="PS00139">
    <property type="entry name" value="THIOL_PROTEASE_CYS"/>
    <property type="match status" value="1"/>
</dbReference>
<dbReference type="AlphaFoldDB" id="A0AAF3FC55"/>
<evidence type="ECO:0000313" key="7">
    <source>
        <dbReference type="Proteomes" id="UP000887575"/>
    </source>
</evidence>
<dbReference type="SUPFAM" id="SSF54001">
    <property type="entry name" value="Cysteine proteinases"/>
    <property type="match status" value="1"/>
</dbReference>
<keyword evidence="7" id="KW-1185">Reference proteome</keyword>
<evidence type="ECO:0000259" key="6">
    <source>
        <dbReference type="SMART" id="SM00645"/>
    </source>
</evidence>
<evidence type="ECO:0000256" key="3">
    <source>
        <dbReference type="ARBA" id="ARBA00022801"/>
    </source>
</evidence>
<name>A0AAF3FC55_9BILA</name>
<keyword evidence="5" id="KW-0472">Membrane</keyword>
<keyword evidence="4" id="KW-0788">Thiol protease</keyword>
<evidence type="ECO:0000256" key="5">
    <source>
        <dbReference type="SAM" id="Phobius"/>
    </source>
</evidence>